<proteinExistence type="inferred from homology"/>
<evidence type="ECO:0000256" key="1">
    <source>
        <dbReference type="ARBA" id="ARBA00009589"/>
    </source>
</evidence>
<comment type="similarity">
    <text evidence="1">Belongs to the 5'(3')-deoxyribonucleotidase family.</text>
</comment>
<sequence>MKIGLDFHGVVVDSARMKAERAPHYGKRLTRSMFLRNMAVGRGGNRLTIRQYRDLKIDVYWRPHIARQVMTPVQGAVSKIKRLLADGHEVVVISSSSRRHVKIARSWCNRIGLKQVEVIGIGMCEIDKSEAAQQRGLDVFVDNDPEKLRLLRHAVKKRFLFAEHNNEHVDLDGFAHRVTGWNELYEEIRKLNA</sequence>
<dbReference type="InterPro" id="IPR036412">
    <property type="entry name" value="HAD-like_sf"/>
</dbReference>
<evidence type="ECO:0000313" key="4">
    <source>
        <dbReference type="Proteomes" id="UP000176603"/>
    </source>
</evidence>
<dbReference type="GO" id="GO:0009264">
    <property type="term" value="P:deoxyribonucleotide catabolic process"/>
    <property type="evidence" value="ECO:0007669"/>
    <property type="project" value="InterPro"/>
</dbReference>
<organism evidence="3 4">
    <name type="scientific">Candidatus Uhrbacteria bacterium RIFCSPHIGHO2_12_FULL_60_25</name>
    <dbReference type="NCBI Taxonomy" id="1802399"/>
    <lineage>
        <taxon>Bacteria</taxon>
        <taxon>Candidatus Uhriibacteriota</taxon>
    </lineage>
</organism>
<dbReference type="InterPro" id="IPR010708">
    <property type="entry name" value="5'(3')-deoxyribonucleotidase"/>
</dbReference>
<evidence type="ECO:0000313" key="3">
    <source>
        <dbReference type="EMBL" id="OGL79046.1"/>
    </source>
</evidence>
<dbReference type="SUPFAM" id="SSF56784">
    <property type="entry name" value="HAD-like"/>
    <property type="match status" value="1"/>
</dbReference>
<comment type="caution">
    <text evidence="3">The sequence shown here is derived from an EMBL/GenBank/DDBJ whole genome shotgun (WGS) entry which is preliminary data.</text>
</comment>
<feature type="active site" description="Nucleophile" evidence="2">
    <location>
        <position position="6"/>
    </location>
</feature>
<dbReference type="EMBL" id="MGEH01000018">
    <property type="protein sequence ID" value="OGL79046.1"/>
    <property type="molecule type" value="Genomic_DNA"/>
</dbReference>
<gene>
    <name evidence="3" type="ORF">A3E39_02255</name>
</gene>
<dbReference type="Proteomes" id="UP000176603">
    <property type="component" value="Unassembled WGS sequence"/>
</dbReference>
<name>A0A1F7UL88_9BACT</name>
<dbReference type="AlphaFoldDB" id="A0A1F7UL88"/>
<dbReference type="GO" id="GO:0008253">
    <property type="term" value="F:5'-nucleotidase activity"/>
    <property type="evidence" value="ECO:0007669"/>
    <property type="project" value="InterPro"/>
</dbReference>
<evidence type="ECO:0008006" key="5">
    <source>
        <dbReference type="Google" id="ProtNLM"/>
    </source>
</evidence>
<protein>
    <recommendedName>
        <fullName evidence="5">FCP1 homology domain-containing protein</fullName>
    </recommendedName>
</protein>
<dbReference type="InterPro" id="IPR023214">
    <property type="entry name" value="HAD_sf"/>
</dbReference>
<evidence type="ECO:0000256" key="2">
    <source>
        <dbReference type="PIRSR" id="PIRSR610708-1"/>
    </source>
</evidence>
<dbReference type="Pfam" id="PF06941">
    <property type="entry name" value="NT5C"/>
    <property type="match status" value="1"/>
</dbReference>
<accession>A0A1F7UL88</accession>
<dbReference type="Gene3D" id="3.40.50.1000">
    <property type="entry name" value="HAD superfamily/HAD-like"/>
    <property type="match status" value="1"/>
</dbReference>
<reference evidence="3 4" key="1">
    <citation type="journal article" date="2016" name="Nat. Commun.">
        <title>Thousands of microbial genomes shed light on interconnected biogeochemical processes in an aquifer system.</title>
        <authorList>
            <person name="Anantharaman K."/>
            <person name="Brown C.T."/>
            <person name="Hug L.A."/>
            <person name="Sharon I."/>
            <person name="Castelle C.J."/>
            <person name="Probst A.J."/>
            <person name="Thomas B.C."/>
            <person name="Singh A."/>
            <person name="Wilkins M.J."/>
            <person name="Karaoz U."/>
            <person name="Brodie E.L."/>
            <person name="Williams K.H."/>
            <person name="Hubbard S.S."/>
            <person name="Banfield J.F."/>
        </authorList>
    </citation>
    <scope>NUCLEOTIDE SEQUENCE [LARGE SCALE GENOMIC DNA]</scope>
</reference>